<sequence>MAEPVTNMTSTTFIIITIEMLSVILVLYIHEPHTTLPVTTDVYENDIQAIFNYCTQETIITVMAYGGIHQAEVLGL</sequence>
<evidence type="ECO:0000256" key="1">
    <source>
        <dbReference type="SAM" id="Phobius"/>
    </source>
</evidence>
<name>A0AAE0NM39_9PEZI</name>
<keyword evidence="1" id="KW-0812">Transmembrane</keyword>
<dbReference type="EMBL" id="JAULSN010000001">
    <property type="protein sequence ID" value="KAK3384058.1"/>
    <property type="molecule type" value="Genomic_DNA"/>
</dbReference>
<feature type="transmembrane region" description="Helical" evidence="1">
    <location>
        <begin position="12"/>
        <end position="29"/>
    </location>
</feature>
<evidence type="ECO:0000313" key="3">
    <source>
        <dbReference type="Proteomes" id="UP001287356"/>
    </source>
</evidence>
<keyword evidence="1" id="KW-1133">Transmembrane helix</keyword>
<organism evidence="2 3">
    <name type="scientific">Lasiosphaeria ovina</name>
    <dbReference type="NCBI Taxonomy" id="92902"/>
    <lineage>
        <taxon>Eukaryota</taxon>
        <taxon>Fungi</taxon>
        <taxon>Dikarya</taxon>
        <taxon>Ascomycota</taxon>
        <taxon>Pezizomycotina</taxon>
        <taxon>Sordariomycetes</taxon>
        <taxon>Sordariomycetidae</taxon>
        <taxon>Sordariales</taxon>
        <taxon>Lasiosphaeriaceae</taxon>
        <taxon>Lasiosphaeria</taxon>
    </lineage>
</organism>
<comment type="caution">
    <text evidence="2">The sequence shown here is derived from an EMBL/GenBank/DDBJ whole genome shotgun (WGS) entry which is preliminary data.</text>
</comment>
<evidence type="ECO:0000313" key="2">
    <source>
        <dbReference type="EMBL" id="KAK3384058.1"/>
    </source>
</evidence>
<keyword evidence="3" id="KW-1185">Reference proteome</keyword>
<protein>
    <submittedName>
        <fullName evidence="2">Uncharacterized protein</fullName>
    </submittedName>
</protein>
<reference evidence="2" key="2">
    <citation type="submission" date="2023-06" db="EMBL/GenBank/DDBJ databases">
        <authorList>
            <consortium name="Lawrence Berkeley National Laboratory"/>
            <person name="Haridas S."/>
            <person name="Hensen N."/>
            <person name="Bonometti L."/>
            <person name="Westerberg I."/>
            <person name="Brannstrom I.O."/>
            <person name="Guillou S."/>
            <person name="Cros-Aarteil S."/>
            <person name="Calhoun S."/>
            <person name="Kuo A."/>
            <person name="Mondo S."/>
            <person name="Pangilinan J."/>
            <person name="Riley R."/>
            <person name="Labutti K."/>
            <person name="Andreopoulos B."/>
            <person name="Lipzen A."/>
            <person name="Chen C."/>
            <person name="Yanf M."/>
            <person name="Daum C."/>
            <person name="Ng V."/>
            <person name="Clum A."/>
            <person name="Steindorff A."/>
            <person name="Ohm R."/>
            <person name="Martin F."/>
            <person name="Silar P."/>
            <person name="Natvig D."/>
            <person name="Lalanne C."/>
            <person name="Gautier V."/>
            <person name="Ament-Velasquez S.L."/>
            <person name="Kruys A."/>
            <person name="Hutchinson M.I."/>
            <person name="Powell A.J."/>
            <person name="Barry K."/>
            <person name="Miller A.N."/>
            <person name="Grigoriev I.V."/>
            <person name="Debuchy R."/>
            <person name="Gladieux P."/>
            <person name="Thoren M.H."/>
            <person name="Johannesson H."/>
        </authorList>
    </citation>
    <scope>NUCLEOTIDE SEQUENCE</scope>
    <source>
        <strain evidence="2">CBS 958.72</strain>
    </source>
</reference>
<proteinExistence type="predicted"/>
<gene>
    <name evidence="2" type="ORF">B0T24DRAFT_673862</name>
</gene>
<dbReference type="Proteomes" id="UP001287356">
    <property type="component" value="Unassembled WGS sequence"/>
</dbReference>
<reference evidence="2" key="1">
    <citation type="journal article" date="2023" name="Mol. Phylogenet. Evol.">
        <title>Genome-scale phylogeny and comparative genomics of the fungal order Sordariales.</title>
        <authorList>
            <person name="Hensen N."/>
            <person name="Bonometti L."/>
            <person name="Westerberg I."/>
            <person name="Brannstrom I.O."/>
            <person name="Guillou S."/>
            <person name="Cros-Aarteil S."/>
            <person name="Calhoun S."/>
            <person name="Haridas S."/>
            <person name="Kuo A."/>
            <person name="Mondo S."/>
            <person name="Pangilinan J."/>
            <person name="Riley R."/>
            <person name="LaButti K."/>
            <person name="Andreopoulos B."/>
            <person name="Lipzen A."/>
            <person name="Chen C."/>
            <person name="Yan M."/>
            <person name="Daum C."/>
            <person name="Ng V."/>
            <person name="Clum A."/>
            <person name="Steindorff A."/>
            <person name="Ohm R.A."/>
            <person name="Martin F."/>
            <person name="Silar P."/>
            <person name="Natvig D.O."/>
            <person name="Lalanne C."/>
            <person name="Gautier V."/>
            <person name="Ament-Velasquez S.L."/>
            <person name="Kruys A."/>
            <person name="Hutchinson M.I."/>
            <person name="Powell A.J."/>
            <person name="Barry K."/>
            <person name="Miller A.N."/>
            <person name="Grigoriev I.V."/>
            <person name="Debuchy R."/>
            <person name="Gladieux P."/>
            <person name="Hiltunen Thoren M."/>
            <person name="Johannesson H."/>
        </authorList>
    </citation>
    <scope>NUCLEOTIDE SEQUENCE</scope>
    <source>
        <strain evidence="2">CBS 958.72</strain>
    </source>
</reference>
<accession>A0AAE0NM39</accession>
<dbReference type="AlphaFoldDB" id="A0AAE0NM39"/>
<keyword evidence="1" id="KW-0472">Membrane</keyword>